<dbReference type="Proteomes" id="UP000026962">
    <property type="component" value="Chromosome 12"/>
</dbReference>
<protein>
    <submittedName>
        <fullName evidence="3">Uncharacterized protein</fullName>
    </submittedName>
</protein>
<organism evidence="3">
    <name type="scientific">Oryza punctata</name>
    <name type="common">Red rice</name>
    <dbReference type="NCBI Taxonomy" id="4537"/>
    <lineage>
        <taxon>Eukaryota</taxon>
        <taxon>Viridiplantae</taxon>
        <taxon>Streptophyta</taxon>
        <taxon>Embryophyta</taxon>
        <taxon>Tracheophyta</taxon>
        <taxon>Spermatophyta</taxon>
        <taxon>Magnoliopsida</taxon>
        <taxon>Liliopsida</taxon>
        <taxon>Poales</taxon>
        <taxon>Poaceae</taxon>
        <taxon>BOP clade</taxon>
        <taxon>Oryzoideae</taxon>
        <taxon>Oryzeae</taxon>
        <taxon>Oryzinae</taxon>
        <taxon>Oryza</taxon>
    </lineage>
</organism>
<feature type="region of interest" description="Disordered" evidence="2">
    <location>
        <begin position="1"/>
        <end position="77"/>
    </location>
</feature>
<dbReference type="HOGENOM" id="CLU_1848350_0_0_1"/>
<proteinExistence type="predicted"/>
<evidence type="ECO:0000256" key="2">
    <source>
        <dbReference type="SAM" id="MobiDB-lite"/>
    </source>
</evidence>
<accession>A0A0E0MNA9</accession>
<evidence type="ECO:0000256" key="1">
    <source>
        <dbReference type="SAM" id="Coils"/>
    </source>
</evidence>
<reference evidence="3" key="2">
    <citation type="submission" date="2018-05" db="EMBL/GenBank/DDBJ databases">
        <title>OpunRS2 (Oryza punctata Reference Sequence Version 2).</title>
        <authorList>
            <person name="Zhang J."/>
            <person name="Kudrna D."/>
            <person name="Lee S."/>
            <person name="Talag J."/>
            <person name="Welchert J."/>
            <person name="Wing R.A."/>
        </authorList>
    </citation>
    <scope>NUCLEOTIDE SEQUENCE [LARGE SCALE GENOMIC DNA]</scope>
</reference>
<dbReference type="EnsemblPlants" id="OPUNC12G13500.1">
    <property type="protein sequence ID" value="OPUNC12G13500.1"/>
    <property type="gene ID" value="OPUNC12G13500"/>
</dbReference>
<name>A0A0E0MNA9_ORYPU</name>
<keyword evidence="1" id="KW-0175">Coiled coil</keyword>
<sequence>MPKYGSIRPVAPPRFIPLPPPRVGWRIPNLRSSRRPAATPPPTHTPEIQGEHQVVSNDTEGTEPVDQDSAGVDLGQGWFGSEDGFSRANTFSVPVVDLVSEAKKKEDDVEKERQRAKRYRVAFALDQQCINLEKEKFEF</sequence>
<feature type="coiled-coil region" evidence="1">
    <location>
        <begin position="95"/>
        <end position="122"/>
    </location>
</feature>
<keyword evidence="4" id="KW-1185">Reference proteome</keyword>
<feature type="compositionally biased region" description="Pro residues" evidence="2">
    <location>
        <begin position="10"/>
        <end position="22"/>
    </location>
</feature>
<evidence type="ECO:0000313" key="4">
    <source>
        <dbReference type="Proteomes" id="UP000026962"/>
    </source>
</evidence>
<dbReference type="AlphaFoldDB" id="A0A0E0MNA9"/>
<evidence type="ECO:0000313" key="3">
    <source>
        <dbReference type="EnsemblPlants" id="OPUNC12G13500.1"/>
    </source>
</evidence>
<reference evidence="3" key="1">
    <citation type="submission" date="2015-04" db="UniProtKB">
        <authorList>
            <consortium name="EnsemblPlants"/>
        </authorList>
    </citation>
    <scope>IDENTIFICATION</scope>
</reference>
<dbReference type="Gramene" id="OPUNC12G13500.1">
    <property type="protein sequence ID" value="OPUNC12G13500.1"/>
    <property type="gene ID" value="OPUNC12G13500"/>
</dbReference>